<gene>
    <name evidence="2" type="ORF">NS184_10255</name>
</gene>
<feature type="transmembrane region" description="Helical" evidence="1">
    <location>
        <begin position="74"/>
        <end position="99"/>
    </location>
</feature>
<keyword evidence="1" id="KW-0812">Transmembrane</keyword>
<dbReference type="EMBL" id="LDQC01000055">
    <property type="protein sequence ID" value="KTR05494.1"/>
    <property type="molecule type" value="Genomic_DNA"/>
</dbReference>
<organism evidence="2 3">
    <name type="scientific">Curtobacterium luteum</name>
    <dbReference type="NCBI Taxonomy" id="33881"/>
    <lineage>
        <taxon>Bacteria</taxon>
        <taxon>Bacillati</taxon>
        <taxon>Actinomycetota</taxon>
        <taxon>Actinomycetes</taxon>
        <taxon>Micrococcales</taxon>
        <taxon>Microbacteriaceae</taxon>
        <taxon>Curtobacterium</taxon>
    </lineage>
</organism>
<comment type="caution">
    <text evidence="2">The sequence shown here is derived from an EMBL/GenBank/DDBJ whole genome shotgun (WGS) entry which is preliminary data.</text>
</comment>
<dbReference type="Proteomes" id="UP000078252">
    <property type="component" value="Unassembled WGS sequence"/>
</dbReference>
<dbReference type="PATRIC" id="fig|33881.3.peg.2397"/>
<name>A0A175RR75_9MICO</name>
<feature type="transmembrane region" description="Helical" evidence="1">
    <location>
        <begin position="152"/>
        <end position="170"/>
    </location>
</feature>
<dbReference type="STRING" id="33881.NS184_10255"/>
<proteinExistence type="predicted"/>
<feature type="transmembrane region" description="Helical" evidence="1">
    <location>
        <begin position="190"/>
        <end position="209"/>
    </location>
</feature>
<evidence type="ECO:0000313" key="3">
    <source>
        <dbReference type="Proteomes" id="UP000078252"/>
    </source>
</evidence>
<keyword evidence="1" id="KW-0472">Membrane</keyword>
<sequence>MLAAAAWSTVRPLHPVVRAAPAVVVLVALLAIRIATGTIGTDTSTGTGTGTSGGSGTGVGGLAATAPDAVVGTVLAAAVCLLGILAGSAVTGAVLGVAMRRDLRRGDVRRGTHGGILVSTTDEPLGDPTLPDASAPSEVLRGGAVIGFLERFAIVGAALVGHLEIVAAVIAVKGLGRFSELDSPAARERFIVGTLTSTCWAGLAAAVVLL</sequence>
<accession>A0A175RR75</accession>
<dbReference type="AlphaFoldDB" id="A0A175RR75"/>
<keyword evidence="1" id="KW-1133">Transmembrane helix</keyword>
<reference evidence="2 3" key="1">
    <citation type="journal article" date="2016" name="Front. Microbiol.">
        <title>Genomic Resource of Rice Seed Associated Bacteria.</title>
        <authorList>
            <person name="Midha S."/>
            <person name="Bansal K."/>
            <person name="Sharma S."/>
            <person name="Kumar N."/>
            <person name="Patil P.P."/>
            <person name="Chaudhry V."/>
            <person name="Patil P.B."/>
        </authorList>
    </citation>
    <scope>NUCLEOTIDE SEQUENCE [LARGE SCALE GENOMIC DNA]</scope>
    <source>
        <strain evidence="2 3">NS184</strain>
    </source>
</reference>
<evidence type="ECO:0000256" key="1">
    <source>
        <dbReference type="SAM" id="Phobius"/>
    </source>
</evidence>
<evidence type="ECO:0000313" key="2">
    <source>
        <dbReference type="EMBL" id="KTR05494.1"/>
    </source>
</evidence>
<protein>
    <submittedName>
        <fullName evidence="2">Uncharacterized protein</fullName>
    </submittedName>
</protein>